<sequence length="240" mass="27397">MKFYSPRAVEPTSIESLIDFIKHNISKDRLLCETQGLVEQLMGVQHNTANILEHISASLSKTDNNPNTNPYGKNSFILYRDSTVMLRLVVWEPRAGEDFTRTDEELFAYGVCHDHNFELMSLGLCGNGYTTHMYSYQHKGSEYAEGELIDIDYQGDFTLQQGSVLYMEQSKDLHTQSPPAQMSMSLNIIVDHGIKKKQVFVEPKTKRIVEYRGLVNPKSYIQSIHKKLTEPKLEANQCGK</sequence>
<dbReference type="KEGG" id="tact:SG35_030560"/>
<name>A0AAE9YYY7_9GAMM</name>
<protein>
    <submittedName>
        <fullName evidence="1">Uncharacterized protein</fullName>
    </submittedName>
</protein>
<evidence type="ECO:0000313" key="1">
    <source>
        <dbReference type="EMBL" id="WDE02108.1"/>
    </source>
</evidence>
<accession>A0AAE9YYY7</accession>
<dbReference type="EMBL" id="CP059736">
    <property type="protein sequence ID" value="WDE02108.1"/>
    <property type="molecule type" value="Genomic_DNA"/>
</dbReference>
<reference evidence="1 2" key="1">
    <citation type="journal article" date="2015" name="Genome Announc.">
        <title>Draft Genome Sequences of Marine Isolates of Thalassomonas viridans and Thalassomonas actiniarum.</title>
        <authorList>
            <person name="Olonade I."/>
            <person name="van Zyl L.J."/>
            <person name="Trindade M."/>
        </authorList>
    </citation>
    <scope>NUCLEOTIDE SEQUENCE [LARGE SCALE GENOMIC DNA]</scope>
    <source>
        <strain evidence="1 2">A5K-106</strain>
    </source>
</reference>
<evidence type="ECO:0000313" key="2">
    <source>
        <dbReference type="Proteomes" id="UP000032568"/>
    </source>
</evidence>
<dbReference type="RefSeq" id="WP_044833290.1">
    <property type="nucleotide sequence ID" value="NZ_CP059736.1"/>
</dbReference>
<proteinExistence type="predicted"/>
<gene>
    <name evidence="1" type="ORF">SG35_030560</name>
</gene>
<keyword evidence="2" id="KW-1185">Reference proteome</keyword>
<dbReference type="AlphaFoldDB" id="A0AAE9YYY7"/>
<dbReference type="Proteomes" id="UP000032568">
    <property type="component" value="Chromosome pTact"/>
</dbReference>
<organism evidence="1 2">
    <name type="scientific">Thalassomonas actiniarum</name>
    <dbReference type="NCBI Taxonomy" id="485447"/>
    <lineage>
        <taxon>Bacteria</taxon>
        <taxon>Pseudomonadati</taxon>
        <taxon>Pseudomonadota</taxon>
        <taxon>Gammaproteobacteria</taxon>
        <taxon>Alteromonadales</taxon>
        <taxon>Colwelliaceae</taxon>
        <taxon>Thalassomonas</taxon>
    </lineage>
</organism>
<reference evidence="1 2" key="2">
    <citation type="journal article" date="2022" name="Mar. Drugs">
        <title>Bioassay-Guided Fractionation Leads to the Detection of Cholic Acid Generated by the Rare Thalassomonas sp.</title>
        <authorList>
            <person name="Pheiffer F."/>
            <person name="Schneider Y.K."/>
            <person name="Hansen E.H."/>
            <person name="Andersen J.H."/>
            <person name="Isaksson J."/>
            <person name="Busche T."/>
            <person name="R C."/>
            <person name="Kalinowski J."/>
            <person name="Zyl L.V."/>
            <person name="Trindade M."/>
        </authorList>
    </citation>
    <scope>NUCLEOTIDE SEQUENCE [LARGE SCALE GENOMIC DNA]</scope>
    <source>
        <strain evidence="1 2">A5K-106</strain>
    </source>
</reference>